<dbReference type="EMBL" id="MNCJ02000318">
    <property type="protein sequence ID" value="KAF5816755.1"/>
    <property type="molecule type" value="Genomic_DNA"/>
</dbReference>
<accession>A0A9K3NYI6</accession>
<reference evidence="1" key="1">
    <citation type="journal article" date="2017" name="Nature">
        <title>The sunflower genome provides insights into oil metabolism, flowering and Asterid evolution.</title>
        <authorList>
            <person name="Badouin H."/>
            <person name="Gouzy J."/>
            <person name="Grassa C.J."/>
            <person name="Murat F."/>
            <person name="Staton S.E."/>
            <person name="Cottret L."/>
            <person name="Lelandais-Briere C."/>
            <person name="Owens G.L."/>
            <person name="Carrere S."/>
            <person name="Mayjonade B."/>
            <person name="Legrand L."/>
            <person name="Gill N."/>
            <person name="Kane N.C."/>
            <person name="Bowers J.E."/>
            <person name="Hubner S."/>
            <person name="Bellec A."/>
            <person name="Berard A."/>
            <person name="Berges H."/>
            <person name="Blanchet N."/>
            <person name="Boniface M.C."/>
            <person name="Brunel D."/>
            <person name="Catrice O."/>
            <person name="Chaidir N."/>
            <person name="Claudel C."/>
            <person name="Donnadieu C."/>
            <person name="Faraut T."/>
            <person name="Fievet G."/>
            <person name="Helmstetter N."/>
            <person name="King M."/>
            <person name="Knapp S.J."/>
            <person name="Lai Z."/>
            <person name="Le Paslier M.C."/>
            <person name="Lippi Y."/>
            <person name="Lorenzon L."/>
            <person name="Mandel J.R."/>
            <person name="Marage G."/>
            <person name="Marchand G."/>
            <person name="Marquand E."/>
            <person name="Bret-Mestries E."/>
            <person name="Morien E."/>
            <person name="Nambeesan S."/>
            <person name="Nguyen T."/>
            <person name="Pegot-Espagnet P."/>
            <person name="Pouilly N."/>
            <person name="Raftis F."/>
            <person name="Sallet E."/>
            <person name="Schiex T."/>
            <person name="Thomas J."/>
            <person name="Vandecasteele C."/>
            <person name="Vares D."/>
            <person name="Vear F."/>
            <person name="Vautrin S."/>
            <person name="Crespi M."/>
            <person name="Mangin B."/>
            <person name="Burke J.M."/>
            <person name="Salse J."/>
            <person name="Munos S."/>
            <person name="Vincourt P."/>
            <person name="Rieseberg L.H."/>
            <person name="Langlade N.B."/>
        </authorList>
    </citation>
    <scope>NUCLEOTIDE SEQUENCE</scope>
    <source>
        <tissue evidence="1">Leaves</tissue>
    </source>
</reference>
<protein>
    <submittedName>
        <fullName evidence="1">Uncharacterized protein</fullName>
    </submittedName>
</protein>
<dbReference type="AlphaFoldDB" id="A0A9K3NYI6"/>
<organism evidence="1 2">
    <name type="scientific">Helianthus annuus</name>
    <name type="common">Common sunflower</name>
    <dbReference type="NCBI Taxonomy" id="4232"/>
    <lineage>
        <taxon>Eukaryota</taxon>
        <taxon>Viridiplantae</taxon>
        <taxon>Streptophyta</taxon>
        <taxon>Embryophyta</taxon>
        <taxon>Tracheophyta</taxon>
        <taxon>Spermatophyta</taxon>
        <taxon>Magnoliopsida</taxon>
        <taxon>eudicotyledons</taxon>
        <taxon>Gunneridae</taxon>
        <taxon>Pentapetalae</taxon>
        <taxon>asterids</taxon>
        <taxon>campanulids</taxon>
        <taxon>Asterales</taxon>
        <taxon>Asteraceae</taxon>
        <taxon>Asteroideae</taxon>
        <taxon>Heliantheae alliance</taxon>
        <taxon>Heliantheae</taxon>
        <taxon>Helianthus</taxon>
    </lineage>
</organism>
<proteinExistence type="predicted"/>
<keyword evidence="2" id="KW-1185">Reference proteome</keyword>
<name>A0A9K3NYI6_HELAN</name>
<gene>
    <name evidence="1" type="ORF">HanXRQr2_Chr03g0137761</name>
</gene>
<sequence>MIMAEHKSLNCLFRTSMASSLIHHYIYSNFVTSKLKRERGANAAEVGLLLKITRTCHILLPHSHNITTIKHTLPISSNPSFFNETILVIHGGGDVEDHGGGVADLSDG</sequence>
<dbReference type="Gramene" id="mRNA:HanXRQr2_Chr03g0137761">
    <property type="protein sequence ID" value="CDS:HanXRQr2_Chr03g0137761.1"/>
    <property type="gene ID" value="HanXRQr2_Chr03g0137761"/>
</dbReference>
<evidence type="ECO:0000313" key="2">
    <source>
        <dbReference type="Proteomes" id="UP000215914"/>
    </source>
</evidence>
<evidence type="ECO:0000313" key="1">
    <source>
        <dbReference type="EMBL" id="KAF5816755.1"/>
    </source>
</evidence>
<dbReference type="Proteomes" id="UP000215914">
    <property type="component" value="Unassembled WGS sequence"/>
</dbReference>
<comment type="caution">
    <text evidence="1">The sequence shown here is derived from an EMBL/GenBank/DDBJ whole genome shotgun (WGS) entry which is preliminary data.</text>
</comment>
<reference evidence="1" key="2">
    <citation type="submission" date="2020-06" db="EMBL/GenBank/DDBJ databases">
        <title>Helianthus annuus Genome sequencing and assembly Release 2.</title>
        <authorList>
            <person name="Gouzy J."/>
            <person name="Langlade N."/>
            <person name="Munos S."/>
        </authorList>
    </citation>
    <scope>NUCLEOTIDE SEQUENCE</scope>
    <source>
        <tissue evidence="1">Leaves</tissue>
    </source>
</reference>